<evidence type="ECO:0000313" key="1">
    <source>
        <dbReference type="EMBL" id="SEE78857.1"/>
    </source>
</evidence>
<dbReference type="EMBL" id="FNTV01000001">
    <property type="protein sequence ID" value="SEE78857.1"/>
    <property type="molecule type" value="Genomic_DNA"/>
</dbReference>
<protein>
    <submittedName>
        <fullName evidence="1">Uncharacterized protein</fullName>
    </submittedName>
</protein>
<organism evidence="1 2">
    <name type="scientific">Arthrobacter alpinus</name>
    <dbReference type="NCBI Taxonomy" id="656366"/>
    <lineage>
        <taxon>Bacteria</taxon>
        <taxon>Bacillati</taxon>
        <taxon>Actinomycetota</taxon>
        <taxon>Actinomycetes</taxon>
        <taxon>Micrococcales</taxon>
        <taxon>Micrococcaceae</taxon>
        <taxon>Arthrobacter</taxon>
    </lineage>
</organism>
<reference evidence="1 2" key="1">
    <citation type="submission" date="2016-10" db="EMBL/GenBank/DDBJ databases">
        <authorList>
            <person name="de Groot N.N."/>
        </authorList>
    </citation>
    <scope>NUCLEOTIDE SEQUENCE [LARGE SCALE GENOMIC DNA]</scope>
    <source>
        <strain evidence="1 2">DSM 22274</strain>
    </source>
</reference>
<gene>
    <name evidence="1" type="ORF">SAMN04489740_2543</name>
</gene>
<sequence>MTKSGDFQQEVLSALNNSSPQSVITGVETAVAEKLIELDERVDVVFTDYFNHSYMPDMVLTWKEGGKRKERPLFVRTDTDPAGIAADIHGLITRSPLIIAVDEHSSGQVAREAIQVEQKIKRVDLLITDTSSLQTLTPRGGNLTNGYDFSKLVGQNFLSGGRGYIGQHEAATISSASVLSDASESFEEFDSAIDQFFMEDAALRLKRSTGLVRDVMRGNFAELSLAGQFSQAELRTVLPLLLGNPDARETQHLWEELGDVMSLSDLFDIAVDLETLDVSPLLNANITKWTAKRSQVVMNMASPSEVAAGRAGDSEGHQPDEEPLWKLWRGLVALDVKDWRILFADDARKLKGRMSGGTIPQWEQLAEILPSFKIKAVDLHGLSRRVSISAEKSGDIYGDISSVTDALDESFYVPRIQIQNSLESDESTTLVEFSEMLVTSSSSDTLASHARASIRLLLHNRITDTSELDARVISALDKSDYDSPEFDQTIEIDEYDS</sequence>
<dbReference type="AlphaFoldDB" id="A0A1H5LQR3"/>
<accession>A0A1H5LQR3</accession>
<proteinExistence type="predicted"/>
<dbReference type="Proteomes" id="UP000182725">
    <property type="component" value="Unassembled WGS sequence"/>
</dbReference>
<dbReference type="RefSeq" id="WP_074711871.1">
    <property type="nucleotide sequence ID" value="NZ_FNTV01000001.1"/>
</dbReference>
<name>A0A1H5LQR3_9MICC</name>
<evidence type="ECO:0000313" key="2">
    <source>
        <dbReference type="Proteomes" id="UP000182725"/>
    </source>
</evidence>